<organism evidence="5">
    <name type="scientific">Chlamydomonas leiostraca</name>
    <dbReference type="NCBI Taxonomy" id="1034604"/>
    <lineage>
        <taxon>Eukaryota</taxon>
        <taxon>Viridiplantae</taxon>
        <taxon>Chlorophyta</taxon>
        <taxon>core chlorophytes</taxon>
        <taxon>Chlorophyceae</taxon>
        <taxon>CS clade</taxon>
        <taxon>Chlamydomonadales</taxon>
        <taxon>Chlamydomonadaceae</taxon>
        <taxon>Chlamydomonas</taxon>
    </lineage>
</organism>
<feature type="modified residue" description="4-aspartylphosphate" evidence="3">
    <location>
        <position position="82"/>
    </location>
</feature>
<dbReference type="GO" id="GO:0000160">
    <property type="term" value="P:phosphorelay signal transduction system"/>
    <property type="evidence" value="ECO:0007669"/>
    <property type="project" value="UniProtKB-KW"/>
</dbReference>
<dbReference type="AlphaFoldDB" id="A0A7S0WQF3"/>
<keyword evidence="2" id="KW-0902">Two-component regulatory system</keyword>
<dbReference type="Pfam" id="PF00072">
    <property type="entry name" value="Response_reg"/>
    <property type="match status" value="1"/>
</dbReference>
<feature type="domain" description="Response regulatory" evidence="4">
    <location>
        <begin position="30"/>
        <end position="169"/>
    </location>
</feature>
<dbReference type="PANTHER" id="PTHR45339">
    <property type="entry name" value="HYBRID SIGNAL TRANSDUCTION HISTIDINE KINASE J"/>
    <property type="match status" value="1"/>
</dbReference>
<evidence type="ECO:0000259" key="4">
    <source>
        <dbReference type="PROSITE" id="PS50110"/>
    </source>
</evidence>
<gene>
    <name evidence="5" type="ORF">CLEI1391_LOCUS8369</name>
</gene>
<evidence type="ECO:0000313" key="5">
    <source>
        <dbReference type="EMBL" id="CAD8678137.1"/>
    </source>
</evidence>
<dbReference type="PANTHER" id="PTHR45339:SF1">
    <property type="entry name" value="HYBRID SIGNAL TRANSDUCTION HISTIDINE KINASE J"/>
    <property type="match status" value="1"/>
</dbReference>
<sequence>MVSMRHAVVSASCEGQVLPLLGGDAACFGRVLIADDLAINRKVLSKLVLRAGLQPVECMDGAECCSLVSSSAPNSWDMILMDLNMPKLDGWQATKQLREWEAENDAQHDPDTPPQSRIPIVACTAEPSGAAPAGCSKDAGQHALECGVDDVVGKPLSYEELCALLRRYVPAWQPAPTTSAKASA</sequence>
<accession>A0A7S0WQF3</accession>
<dbReference type="SUPFAM" id="SSF52172">
    <property type="entry name" value="CheY-like"/>
    <property type="match status" value="1"/>
</dbReference>
<keyword evidence="1 3" id="KW-0597">Phosphoprotein</keyword>
<evidence type="ECO:0000256" key="2">
    <source>
        <dbReference type="ARBA" id="ARBA00023012"/>
    </source>
</evidence>
<dbReference type="CDD" id="cd17546">
    <property type="entry name" value="REC_hyHK_CKI1_RcsC-like"/>
    <property type="match status" value="1"/>
</dbReference>
<name>A0A7S0WQF3_9CHLO</name>
<dbReference type="SMART" id="SM00448">
    <property type="entry name" value="REC"/>
    <property type="match status" value="1"/>
</dbReference>
<dbReference type="Gene3D" id="3.40.50.2300">
    <property type="match status" value="1"/>
</dbReference>
<evidence type="ECO:0000256" key="1">
    <source>
        <dbReference type="ARBA" id="ARBA00022553"/>
    </source>
</evidence>
<protein>
    <recommendedName>
        <fullName evidence="4">Response regulatory domain-containing protein</fullName>
    </recommendedName>
</protein>
<dbReference type="PROSITE" id="PS50110">
    <property type="entry name" value="RESPONSE_REGULATORY"/>
    <property type="match status" value="1"/>
</dbReference>
<dbReference type="EMBL" id="HBFB01014799">
    <property type="protein sequence ID" value="CAD8678137.1"/>
    <property type="molecule type" value="Transcribed_RNA"/>
</dbReference>
<reference evidence="5" key="1">
    <citation type="submission" date="2021-01" db="EMBL/GenBank/DDBJ databases">
        <authorList>
            <person name="Corre E."/>
            <person name="Pelletier E."/>
            <person name="Niang G."/>
            <person name="Scheremetjew M."/>
            <person name="Finn R."/>
            <person name="Kale V."/>
            <person name="Holt S."/>
            <person name="Cochrane G."/>
            <person name="Meng A."/>
            <person name="Brown T."/>
            <person name="Cohen L."/>
        </authorList>
    </citation>
    <scope>NUCLEOTIDE SEQUENCE</scope>
    <source>
        <strain evidence="5">SAG 11-49</strain>
    </source>
</reference>
<proteinExistence type="predicted"/>
<dbReference type="InterPro" id="IPR001789">
    <property type="entry name" value="Sig_transdc_resp-reg_receiver"/>
</dbReference>
<evidence type="ECO:0000256" key="3">
    <source>
        <dbReference type="PROSITE-ProRule" id="PRU00169"/>
    </source>
</evidence>
<dbReference type="InterPro" id="IPR011006">
    <property type="entry name" value="CheY-like_superfamily"/>
</dbReference>